<comment type="cofactor">
    <cofactor evidence="7">
        <name>heme</name>
        <dbReference type="ChEBI" id="CHEBI:30413"/>
    </cofactor>
</comment>
<dbReference type="GO" id="GO:0005506">
    <property type="term" value="F:iron ion binding"/>
    <property type="evidence" value="ECO:0007669"/>
    <property type="project" value="InterPro"/>
</dbReference>
<dbReference type="InterPro" id="IPR002401">
    <property type="entry name" value="Cyt_P450_E_grp-I"/>
</dbReference>
<comment type="similarity">
    <text evidence="2">Belongs to the cytochrome P450 family.</text>
</comment>
<feature type="binding site" description="axial binding residue" evidence="7">
    <location>
        <position position="392"/>
    </location>
    <ligand>
        <name>heme</name>
        <dbReference type="ChEBI" id="CHEBI:30413"/>
    </ligand>
    <ligandPart>
        <name>Fe</name>
        <dbReference type="ChEBI" id="CHEBI:18248"/>
    </ligandPart>
</feature>
<sequence length="1309" mass="149335">MVGIGLVLVAFCVIYYTHLLIKWRYPKINGVRVQLPPGSMGLPVIGETIQLLIPSYNSIDIHPFVRKRIQRHGPIFRTNLVGRPIIVSADPEVNKYIFSQEGNLVEMWYLDSFAKLFAFEGESKVTAIGRVHKYLRGITLNHFGGESLREKMLPQIEVAMIFNFTAKVAFGYDVETSKGEKIENLPNFIKSLMSFPLNIPGTTFHKCMKDKEKMANMVRHIMKERFNSPDKRPGDFLDQAINDMASEKFLTEDFIAELAFGILFAAFESVSNNTNTSYQAENEAVLKKRENPDSLLTWEEYRTMSFTSSVVNETLRLMNIPPGLLRKALKDIHVKGYTIPAGWTIMLVTPIVHLNPETYKDPLKFNPWRWKDLDQATLSKSFMPFGGGTRQCAGAEFSKVYMATFLHVLVTKYRWTKVKGGRITRSPILLFPDGVHIKVSSKLGLVAVTLVVIYFSHLIMKWKNPKIDGVLPPGSMGWPLIGETLQFIAPGRSLDLHPFVKKRMQKYGPIFKTSLVGRPIIVSTDNEINKYIFQHEGTLVELWYMDSFAKFFALEGETRVNAVGRVHRYMRGITLNHFGVESLKESLLPKIEDLLHTNLSKWATQGPVDIKQMVFNFTASKTFGYDAENSKEKLSDNYTRMMNSFISLPLNIPGTSFHQAEHDAIVRKRENPNSRLTWEEYKSMTFTQMVVNETLRISNIPPGLFRKALKDFQVKGYTVPAGWAVMLVTPAAQLNPETFKDPVTFNPWRWKDLDQVTISKNFMPFGGGTRQCAGAEYSKLVLSTFLHILVTKFRKAGERKSKRMWAIGLVVVALVVIYYSHFISKWKNPKIDGVLPPGSMGWPLIGETLQFIAPGRSLDLHPFIKKRMQKYGPIFKTSLVGRPIIVSTDNETNKYILQNEGTLVELWYLDSFAKVFSLEGETRLNAIGRVHRYIRSITLNHFGVESLKESLLPKIEDMIHTNLSKWATQGPVDIKHMVFNFVANKIGGYDAENSKEKLSDNCINILNSFISFPLNIPGTSFHRCMQDRDKMLKILKDTLMERLHDPSKRRGDFLDQAIDDMETENFLTVDSITQLLFGILFANLRIYVNHSNCNIQAEHDAIVRKRENPNSRLTWEEYKSMTFTQMVVNEALRISNNLPGLFRKALKDFQVKGYTVPAGWTILLVTPAAQLNPETFKDPITFNPWRWKDLDQVTISKNFMPFGGGNRQCAGAEYSKLVLSTFLHVYPRSREETFLALLSFHLVMASILNLQPKIDGVFLPCLLEVHVHDLRTYPLCYASWVSCETSFGSNLTRDRIALKIQKLVDGGHF</sequence>
<keyword evidence="3 8" id="KW-0812">Transmembrane</keyword>
<evidence type="ECO:0000256" key="8">
    <source>
        <dbReference type="SAM" id="Phobius"/>
    </source>
</evidence>
<dbReference type="GO" id="GO:0016132">
    <property type="term" value="P:brassinosteroid biosynthetic process"/>
    <property type="evidence" value="ECO:0007669"/>
    <property type="project" value="TreeGrafter"/>
</dbReference>
<dbReference type="Gene3D" id="1.10.630.10">
    <property type="entry name" value="Cytochrome P450"/>
    <property type="match status" value="5"/>
</dbReference>
<evidence type="ECO:0000256" key="4">
    <source>
        <dbReference type="ARBA" id="ARBA00022723"/>
    </source>
</evidence>
<evidence type="ECO:0000256" key="3">
    <source>
        <dbReference type="ARBA" id="ARBA00022692"/>
    </source>
</evidence>
<organism evidence="9">
    <name type="scientific">Salix viminalis</name>
    <name type="common">Common osier</name>
    <name type="synonym">Basket willow</name>
    <dbReference type="NCBI Taxonomy" id="40686"/>
    <lineage>
        <taxon>Eukaryota</taxon>
        <taxon>Viridiplantae</taxon>
        <taxon>Streptophyta</taxon>
        <taxon>Embryophyta</taxon>
        <taxon>Tracheophyta</taxon>
        <taxon>Spermatophyta</taxon>
        <taxon>Magnoliopsida</taxon>
        <taxon>eudicotyledons</taxon>
        <taxon>Gunneridae</taxon>
        <taxon>Pentapetalae</taxon>
        <taxon>rosids</taxon>
        <taxon>fabids</taxon>
        <taxon>Malpighiales</taxon>
        <taxon>Salicaceae</taxon>
        <taxon>Saliceae</taxon>
        <taxon>Salix</taxon>
    </lineage>
</organism>
<dbReference type="InterPro" id="IPR017972">
    <property type="entry name" value="Cyt_P450_CS"/>
</dbReference>
<keyword evidence="4 7" id="KW-0479">Metal-binding</keyword>
<keyword evidence="5 8" id="KW-1133">Transmembrane helix</keyword>
<dbReference type="CDD" id="cd11043">
    <property type="entry name" value="CYP90-like"/>
    <property type="match status" value="1"/>
</dbReference>
<dbReference type="GO" id="GO:0020037">
    <property type="term" value="F:heme binding"/>
    <property type="evidence" value="ECO:0007669"/>
    <property type="project" value="InterPro"/>
</dbReference>
<dbReference type="GO" id="GO:0016125">
    <property type="term" value="P:sterol metabolic process"/>
    <property type="evidence" value="ECO:0007669"/>
    <property type="project" value="TreeGrafter"/>
</dbReference>
<dbReference type="PRINTS" id="PR00463">
    <property type="entry name" value="EP450I"/>
</dbReference>
<evidence type="ECO:0000256" key="2">
    <source>
        <dbReference type="ARBA" id="ARBA00010617"/>
    </source>
</evidence>
<keyword evidence="7" id="KW-0349">Heme</keyword>
<evidence type="ECO:0000313" key="9">
    <source>
        <dbReference type="EMBL" id="VFU35309.1"/>
    </source>
</evidence>
<dbReference type="PROSITE" id="PS00086">
    <property type="entry name" value="CYTOCHROME_P450"/>
    <property type="match status" value="3"/>
</dbReference>
<evidence type="ECO:0000256" key="5">
    <source>
        <dbReference type="ARBA" id="ARBA00022989"/>
    </source>
</evidence>
<evidence type="ECO:0000256" key="1">
    <source>
        <dbReference type="ARBA" id="ARBA00004167"/>
    </source>
</evidence>
<dbReference type="GO" id="GO:0004497">
    <property type="term" value="F:monooxygenase activity"/>
    <property type="evidence" value="ECO:0007669"/>
    <property type="project" value="InterPro"/>
</dbReference>
<dbReference type="PANTHER" id="PTHR24286:SF369">
    <property type="entry name" value="CYTOCHROME P450"/>
    <property type="match status" value="1"/>
</dbReference>
<keyword evidence="6 7" id="KW-0408">Iron</keyword>
<evidence type="ECO:0000256" key="7">
    <source>
        <dbReference type="PIRSR" id="PIRSR602401-1"/>
    </source>
</evidence>
<dbReference type="Pfam" id="PF00067">
    <property type="entry name" value="p450"/>
    <property type="match status" value="5"/>
</dbReference>
<dbReference type="InterPro" id="IPR001128">
    <property type="entry name" value="Cyt_P450"/>
</dbReference>
<dbReference type="PANTHER" id="PTHR24286">
    <property type="entry name" value="CYTOCHROME P450 26"/>
    <property type="match status" value="1"/>
</dbReference>
<name>A0A6N2LDB3_SALVM</name>
<accession>A0A6N2LDB3</accession>
<dbReference type="GO" id="GO:0016020">
    <property type="term" value="C:membrane"/>
    <property type="evidence" value="ECO:0007669"/>
    <property type="project" value="UniProtKB-SubCell"/>
</dbReference>
<evidence type="ECO:0000256" key="6">
    <source>
        <dbReference type="ARBA" id="ARBA00023004"/>
    </source>
</evidence>
<comment type="subcellular location">
    <subcellularLocation>
        <location evidence="1">Membrane</location>
        <topology evidence="1">Single-pass membrane protein</topology>
    </subcellularLocation>
</comment>
<proteinExistence type="inferred from homology"/>
<protein>
    <recommendedName>
        <fullName evidence="10">Cytochrome P450</fullName>
    </recommendedName>
</protein>
<keyword evidence="8" id="KW-0472">Membrane</keyword>
<reference evidence="9" key="1">
    <citation type="submission" date="2019-03" db="EMBL/GenBank/DDBJ databases">
        <authorList>
            <person name="Mank J."/>
            <person name="Almeida P."/>
        </authorList>
    </citation>
    <scope>NUCLEOTIDE SEQUENCE</scope>
    <source>
        <strain evidence="9">78183</strain>
    </source>
</reference>
<dbReference type="GO" id="GO:0016705">
    <property type="term" value="F:oxidoreductase activity, acting on paired donors, with incorporation or reduction of molecular oxygen"/>
    <property type="evidence" value="ECO:0007669"/>
    <property type="project" value="InterPro"/>
</dbReference>
<evidence type="ECO:0008006" key="10">
    <source>
        <dbReference type="Google" id="ProtNLM"/>
    </source>
</evidence>
<dbReference type="InterPro" id="IPR036396">
    <property type="entry name" value="Cyt_P450_sf"/>
</dbReference>
<feature type="transmembrane region" description="Helical" evidence="8">
    <location>
        <begin position="443"/>
        <end position="460"/>
    </location>
</feature>
<feature type="transmembrane region" description="Helical" evidence="8">
    <location>
        <begin position="804"/>
        <end position="822"/>
    </location>
</feature>
<gene>
    <name evidence="9" type="ORF">SVIM_LOCUS174944</name>
</gene>
<dbReference type="GO" id="GO:0010268">
    <property type="term" value="P:brassinosteroid homeostasis"/>
    <property type="evidence" value="ECO:0007669"/>
    <property type="project" value="TreeGrafter"/>
</dbReference>
<dbReference type="SUPFAM" id="SSF48264">
    <property type="entry name" value="Cytochrome P450"/>
    <property type="match status" value="3"/>
</dbReference>
<dbReference type="EMBL" id="CAADRP010001112">
    <property type="protein sequence ID" value="VFU35309.1"/>
    <property type="molecule type" value="Genomic_DNA"/>
</dbReference>